<feature type="transmembrane region" description="Helical" evidence="9">
    <location>
        <begin position="42"/>
        <end position="61"/>
    </location>
</feature>
<dbReference type="GO" id="GO:0005743">
    <property type="term" value="C:mitochondrial inner membrane"/>
    <property type="evidence" value="ECO:0007669"/>
    <property type="project" value="UniProtKB-SubCell"/>
</dbReference>
<comment type="similarity">
    <text evidence="3">Belongs to the cytochrome c oxidase VIII family.</text>
</comment>
<dbReference type="PANTHER" id="PTHR16717">
    <property type="entry name" value="CYTOCHROME C OXIDASE POLYPEPTIDE VIII"/>
    <property type="match status" value="1"/>
</dbReference>
<keyword evidence="7" id="KW-0496">Mitochondrion</keyword>
<evidence type="ECO:0000256" key="9">
    <source>
        <dbReference type="SAM" id="Phobius"/>
    </source>
</evidence>
<keyword evidence="12" id="KW-1185">Reference proteome</keyword>
<keyword evidence="6 9" id="KW-1133">Transmembrane helix</keyword>
<evidence type="ECO:0000313" key="12">
    <source>
        <dbReference type="Proteomes" id="UP001519460"/>
    </source>
</evidence>
<dbReference type="SUPFAM" id="SSF81431">
    <property type="entry name" value="Mitochondrial cytochrome c oxidase subunit VIIIb (aka IX)"/>
    <property type="match status" value="1"/>
</dbReference>
<comment type="caution">
    <text evidence="10">The sequence shown here is derived from an EMBL/GenBank/DDBJ whole genome shotgun (WGS) entry which is preliminary data.</text>
</comment>
<protein>
    <submittedName>
        <fullName evidence="10">Uncharacterized protein</fullName>
    </submittedName>
</protein>
<accession>A0ABD0J1W0</accession>
<evidence type="ECO:0000256" key="1">
    <source>
        <dbReference type="ARBA" id="ARBA00004434"/>
    </source>
</evidence>
<evidence type="ECO:0000313" key="11">
    <source>
        <dbReference type="EMBL" id="KAK7480366.1"/>
    </source>
</evidence>
<dbReference type="Proteomes" id="UP001519460">
    <property type="component" value="Unassembled WGS sequence"/>
</dbReference>
<comment type="pathway">
    <text evidence="2">Energy metabolism; oxidative phosphorylation.</text>
</comment>
<keyword evidence="5" id="KW-0999">Mitochondrion inner membrane</keyword>
<evidence type="ECO:0000256" key="4">
    <source>
        <dbReference type="ARBA" id="ARBA00022692"/>
    </source>
</evidence>
<reference evidence="10" key="1">
    <citation type="submission" date="2020-09" db="EMBL/GenBank/DDBJ databases">
        <authorList>
            <person name="Won Y."/>
        </authorList>
    </citation>
    <scope>NUCLEOTIDE SEQUENCE</scope>
    <source>
        <strain evidence="10">Wonlab-2016</strain>
        <tissue evidence="10">Foot muscle</tissue>
    </source>
</reference>
<dbReference type="Pfam" id="PF02285">
    <property type="entry name" value="COX8"/>
    <property type="match status" value="1"/>
</dbReference>
<keyword evidence="4 9" id="KW-0812">Transmembrane</keyword>
<comment type="subcellular location">
    <subcellularLocation>
        <location evidence="1">Mitochondrion inner membrane</location>
        <topology evidence="1">Single-pass membrane protein</topology>
    </subcellularLocation>
</comment>
<reference evidence="10 12" key="2">
    <citation type="journal article" date="2023" name="Sci. Data">
        <title>Genome assembly of the Korean intertidal mud-creeper Batillaria attramentaria.</title>
        <authorList>
            <person name="Patra A.K."/>
            <person name="Ho P.T."/>
            <person name="Jun S."/>
            <person name="Lee S.J."/>
            <person name="Kim Y."/>
            <person name="Won Y.J."/>
        </authorList>
    </citation>
    <scope>NUCLEOTIDE SEQUENCE [LARGE SCALE GENOMIC DNA]</scope>
    <source>
        <strain evidence="10">Wonlab-2016</strain>
    </source>
</reference>
<dbReference type="EMBL" id="JACVVK020000283">
    <property type="protein sequence ID" value="KAK7480366.1"/>
    <property type="molecule type" value="Genomic_DNA"/>
</dbReference>
<proteinExistence type="inferred from homology"/>
<reference evidence="10" key="3">
    <citation type="submission" date="2023-01" db="EMBL/GenBank/DDBJ databases">
        <authorList>
            <person name="Patra A."/>
        </authorList>
    </citation>
    <scope>NUCLEOTIDE SEQUENCE</scope>
    <source>
        <strain evidence="10">Wonlab-2016</strain>
        <tissue evidence="10">Foot muscle</tissue>
    </source>
</reference>
<sequence length="72" mass="7595">MSAPLRGAFCRSLQAINKTITQQRATVVSGPPKYKVSMGEKAGLGIVMVIAVCAPAAYILANLDSYRGGRPE</sequence>
<keyword evidence="8 9" id="KW-0472">Membrane</keyword>
<dbReference type="AlphaFoldDB" id="A0ABD0J1W0"/>
<evidence type="ECO:0000256" key="7">
    <source>
        <dbReference type="ARBA" id="ARBA00023128"/>
    </source>
</evidence>
<gene>
    <name evidence="11" type="ORF">BaRGS_00028413</name>
    <name evidence="10" type="ORF">BaRGS_00039835</name>
</gene>
<dbReference type="InterPro" id="IPR003205">
    <property type="entry name" value="Cyt_c_oxidase_su8"/>
</dbReference>
<dbReference type="PANTHER" id="PTHR16717:SF5">
    <property type="entry name" value="CYTOCHROME C OXIDASE SUBUNIT 8, ISOFORM A"/>
    <property type="match status" value="1"/>
</dbReference>
<name>A0ABD0J1W0_9CAEN</name>
<dbReference type="EMBL" id="JACVVK020000728">
    <property type="protein sequence ID" value="KAK7451363.1"/>
    <property type="molecule type" value="Genomic_DNA"/>
</dbReference>
<evidence type="ECO:0000256" key="2">
    <source>
        <dbReference type="ARBA" id="ARBA00004673"/>
    </source>
</evidence>
<dbReference type="InterPro" id="IPR036548">
    <property type="entry name" value="Cyt_c_oxidase_su8_sf"/>
</dbReference>
<evidence type="ECO:0000256" key="6">
    <source>
        <dbReference type="ARBA" id="ARBA00022989"/>
    </source>
</evidence>
<dbReference type="Gene3D" id="4.10.81.10">
    <property type="entry name" value="Cytochrome c oxidase, subunit 8"/>
    <property type="match status" value="1"/>
</dbReference>
<evidence type="ECO:0000256" key="5">
    <source>
        <dbReference type="ARBA" id="ARBA00022792"/>
    </source>
</evidence>
<evidence type="ECO:0000256" key="3">
    <source>
        <dbReference type="ARBA" id="ARBA00010117"/>
    </source>
</evidence>
<evidence type="ECO:0000313" key="10">
    <source>
        <dbReference type="EMBL" id="KAK7451363.1"/>
    </source>
</evidence>
<evidence type="ECO:0000256" key="8">
    <source>
        <dbReference type="ARBA" id="ARBA00023136"/>
    </source>
</evidence>
<organism evidence="10 12">
    <name type="scientific">Batillaria attramentaria</name>
    <dbReference type="NCBI Taxonomy" id="370345"/>
    <lineage>
        <taxon>Eukaryota</taxon>
        <taxon>Metazoa</taxon>
        <taxon>Spiralia</taxon>
        <taxon>Lophotrochozoa</taxon>
        <taxon>Mollusca</taxon>
        <taxon>Gastropoda</taxon>
        <taxon>Caenogastropoda</taxon>
        <taxon>Sorbeoconcha</taxon>
        <taxon>Cerithioidea</taxon>
        <taxon>Batillariidae</taxon>
        <taxon>Batillaria</taxon>
    </lineage>
</organism>